<sequence>MRWCIYLDTIACRPCMWLIEVEEVASSTQIEFAMRSKEDAIAGTGHPGQTRIGRDYIEGPSGDLCIDGP</sequence>
<reference evidence="1 2" key="2">
    <citation type="journal article" date="2012" name="PLoS Pathog.">
        <title>Diverse lifestyles and strategies of plant pathogenesis encoded in the genomes of eighteen Dothideomycetes fungi.</title>
        <authorList>
            <person name="Ohm R.A."/>
            <person name="Feau N."/>
            <person name="Henrissat B."/>
            <person name="Schoch C.L."/>
            <person name="Horwitz B.A."/>
            <person name="Barry K.W."/>
            <person name="Condon B.J."/>
            <person name="Copeland A.C."/>
            <person name="Dhillon B."/>
            <person name="Glaser F."/>
            <person name="Hesse C.N."/>
            <person name="Kosti I."/>
            <person name="LaButti K."/>
            <person name="Lindquist E.A."/>
            <person name="Lucas S."/>
            <person name="Salamov A.A."/>
            <person name="Bradshaw R.E."/>
            <person name="Ciuffetti L."/>
            <person name="Hamelin R.C."/>
            <person name="Kema G.H.J."/>
            <person name="Lawrence C."/>
            <person name="Scott J.A."/>
            <person name="Spatafora J.W."/>
            <person name="Turgeon B.G."/>
            <person name="de Wit P.J.G.M."/>
            <person name="Zhong S."/>
            <person name="Goodwin S.B."/>
            <person name="Grigoriev I.V."/>
        </authorList>
    </citation>
    <scope>NUCLEOTIDE SEQUENCE [LARGE SCALE GENOMIC DNA]</scope>
    <source>
        <strain evidence="2">NZE10 / CBS 128990</strain>
    </source>
</reference>
<dbReference type="Proteomes" id="UP000016933">
    <property type="component" value="Unassembled WGS sequence"/>
</dbReference>
<dbReference type="AlphaFoldDB" id="N1PZL7"/>
<protein>
    <submittedName>
        <fullName evidence="1">Uncharacterized protein</fullName>
    </submittedName>
</protein>
<proteinExistence type="predicted"/>
<reference evidence="2" key="1">
    <citation type="journal article" date="2012" name="PLoS Genet.">
        <title>The genomes of the fungal plant pathogens Cladosporium fulvum and Dothistroma septosporum reveal adaptation to different hosts and lifestyles but also signatures of common ancestry.</title>
        <authorList>
            <person name="de Wit P.J.G.M."/>
            <person name="van der Burgt A."/>
            <person name="Oekmen B."/>
            <person name="Stergiopoulos I."/>
            <person name="Abd-Elsalam K.A."/>
            <person name="Aerts A.L."/>
            <person name="Bahkali A.H."/>
            <person name="Beenen H.G."/>
            <person name="Chettri P."/>
            <person name="Cox M.P."/>
            <person name="Datema E."/>
            <person name="de Vries R.P."/>
            <person name="Dhillon B."/>
            <person name="Ganley A.R."/>
            <person name="Griffiths S.A."/>
            <person name="Guo Y."/>
            <person name="Hamelin R.C."/>
            <person name="Henrissat B."/>
            <person name="Kabir M.S."/>
            <person name="Jashni M.K."/>
            <person name="Kema G."/>
            <person name="Klaubauf S."/>
            <person name="Lapidus A."/>
            <person name="Levasseur A."/>
            <person name="Lindquist E."/>
            <person name="Mehrabi R."/>
            <person name="Ohm R.A."/>
            <person name="Owen T.J."/>
            <person name="Salamov A."/>
            <person name="Schwelm A."/>
            <person name="Schijlen E."/>
            <person name="Sun H."/>
            <person name="van den Burg H.A."/>
            <person name="van Ham R.C.H.J."/>
            <person name="Zhang S."/>
            <person name="Goodwin S.B."/>
            <person name="Grigoriev I.V."/>
            <person name="Collemare J."/>
            <person name="Bradshaw R.E."/>
        </authorList>
    </citation>
    <scope>NUCLEOTIDE SEQUENCE [LARGE SCALE GENOMIC DNA]</scope>
    <source>
        <strain evidence="2">NZE10 / CBS 128990</strain>
    </source>
</reference>
<organism evidence="1 2">
    <name type="scientific">Dothistroma septosporum (strain NZE10 / CBS 128990)</name>
    <name type="common">Red band needle blight fungus</name>
    <name type="synonym">Mycosphaerella pini</name>
    <dbReference type="NCBI Taxonomy" id="675120"/>
    <lineage>
        <taxon>Eukaryota</taxon>
        <taxon>Fungi</taxon>
        <taxon>Dikarya</taxon>
        <taxon>Ascomycota</taxon>
        <taxon>Pezizomycotina</taxon>
        <taxon>Dothideomycetes</taxon>
        <taxon>Dothideomycetidae</taxon>
        <taxon>Mycosphaerellales</taxon>
        <taxon>Mycosphaerellaceae</taxon>
        <taxon>Dothistroma</taxon>
    </lineage>
</organism>
<keyword evidence="2" id="KW-1185">Reference proteome</keyword>
<dbReference type="HOGENOM" id="CLU_2775901_0_0_1"/>
<evidence type="ECO:0000313" key="2">
    <source>
        <dbReference type="Proteomes" id="UP000016933"/>
    </source>
</evidence>
<evidence type="ECO:0000313" key="1">
    <source>
        <dbReference type="EMBL" id="EME48453.1"/>
    </source>
</evidence>
<dbReference type="EMBL" id="KB446535">
    <property type="protein sequence ID" value="EME48453.1"/>
    <property type="molecule type" value="Genomic_DNA"/>
</dbReference>
<gene>
    <name evidence="1" type="ORF">DOTSEDRAFT_67483</name>
</gene>
<accession>N1PZL7</accession>
<name>N1PZL7_DOTSN</name>